<feature type="transmembrane region" description="Helical" evidence="1">
    <location>
        <begin position="250"/>
        <end position="273"/>
    </location>
</feature>
<proteinExistence type="predicted"/>
<organism evidence="2 3">
    <name type="scientific">Spirosoma profusum</name>
    <dbReference type="NCBI Taxonomy" id="2771354"/>
    <lineage>
        <taxon>Bacteria</taxon>
        <taxon>Pseudomonadati</taxon>
        <taxon>Bacteroidota</taxon>
        <taxon>Cytophagia</taxon>
        <taxon>Cytophagales</taxon>
        <taxon>Cytophagaceae</taxon>
        <taxon>Spirosoma</taxon>
    </lineage>
</organism>
<keyword evidence="3" id="KW-1185">Reference proteome</keyword>
<evidence type="ECO:0000313" key="2">
    <source>
        <dbReference type="EMBL" id="MBD2699311.1"/>
    </source>
</evidence>
<keyword evidence="1" id="KW-0472">Membrane</keyword>
<feature type="transmembrane region" description="Helical" evidence="1">
    <location>
        <begin position="285"/>
        <end position="304"/>
    </location>
</feature>
<gene>
    <name evidence="2" type="ORF">IC229_01595</name>
</gene>
<feature type="transmembrane region" description="Helical" evidence="1">
    <location>
        <begin position="12"/>
        <end position="32"/>
    </location>
</feature>
<reference evidence="2" key="1">
    <citation type="submission" date="2020-09" db="EMBL/GenBank/DDBJ databases">
        <authorList>
            <person name="Kim M.K."/>
        </authorList>
    </citation>
    <scope>NUCLEOTIDE SEQUENCE</scope>
    <source>
        <strain evidence="2">BT702</strain>
    </source>
</reference>
<name>A0A927APZ0_9BACT</name>
<feature type="transmembrane region" description="Helical" evidence="1">
    <location>
        <begin position="220"/>
        <end position="238"/>
    </location>
</feature>
<comment type="caution">
    <text evidence="2">The sequence shown here is derived from an EMBL/GenBank/DDBJ whole genome shotgun (WGS) entry which is preliminary data.</text>
</comment>
<feature type="transmembrane region" description="Helical" evidence="1">
    <location>
        <begin position="86"/>
        <end position="111"/>
    </location>
</feature>
<dbReference type="AlphaFoldDB" id="A0A927APZ0"/>
<feature type="transmembrane region" description="Helical" evidence="1">
    <location>
        <begin position="185"/>
        <end position="208"/>
    </location>
</feature>
<protein>
    <submittedName>
        <fullName evidence="2">Uncharacterized protein</fullName>
    </submittedName>
</protein>
<feature type="transmembrane region" description="Helical" evidence="1">
    <location>
        <begin position="316"/>
        <end position="342"/>
    </location>
</feature>
<dbReference type="Proteomes" id="UP000598820">
    <property type="component" value="Unassembled WGS sequence"/>
</dbReference>
<keyword evidence="1" id="KW-1133">Transmembrane helix</keyword>
<evidence type="ECO:0000313" key="3">
    <source>
        <dbReference type="Proteomes" id="UP000598820"/>
    </source>
</evidence>
<feature type="transmembrane region" description="Helical" evidence="1">
    <location>
        <begin position="380"/>
        <end position="400"/>
    </location>
</feature>
<dbReference type="RefSeq" id="WP_190885163.1">
    <property type="nucleotide sequence ID" value="NZ_JACWZY010000001.1"/>
</dbReference>
<evidence type="ECO:0000256" key="1">
    <source>
        <dbReference type="SAM" id="Phobius"/>
    </source>
</evidence>
<sequence>MTKLYRLLATRPFTIALIVLPISAFWIYFFALRYNIPFLDEFESIPYFLGRFLGANTFGEAMSALLRPNNEHRVVYGRLVVLGQYFLTGGLNFGGLMLWGNASLIVIFYVLYRVLRRAEVQPGATVSGRRLGGRALVGLMVAPLLLFMAQNYLLTFMAMNTLQYLSLIMLVFITFFVLATDQPNYLAGALALGVFATFSMGNGMLLWPAGAGMLLLQRRWVGMGIWMLVGALSIYLYFLGYPVQQGNAEGFAYIVEHPLKTIAGFLIFAGSVFDLFPGLSFENRVYLPFIAGLILMIGLVYWFIQTLLTAITRKNTSFFQVFMFGCLLFMLACIALVAVFRLRIYYSIVLHTSYRTNAMILWATASVLLFSQLSEKNRERYWPMAWLLFLGLNVVTYFTYVPKVIERKKHLQGLTYNQTHNNIGLGGSRHTNLAKFISEQLSMMHERDWYDVPKPAITADEEKLKAIPATTAANVSLRVDSVLVDNKPVFIVVESDQPDYTVGLNKGTYLVLKSDKHTYLMFGEKKQIQGRNPFRVPPGFSVPLPIYLMEGGRYQLGLFNTSPDHSDIQMTKQYVDVPATGAWPTQNF</sequence>
<keyword evidence="1" id="KW-0812">Transmembrane</keyword>
<dbReference type="EMBL" id="JACWZY010000001">
    <property type="protein sequence ID" value="MBD2699311.1"/>
    <property type="molecule type" value="Genomic_DNA"/>
</dbReference>
<accession>A0A927APZ0</accession>
<feature type="transmembrane region" description="Helical" evidence="1">
    <location>
        <begin position="131"/>
        <end position="149"/>
    </location>
</feature>
<feature type="transmembrane region" description="Helical" evidence="1">
    <location>
        <begin position="354"/>
        <end position="374"/>
    </location>
</feature>
<feature type="transmembrane region" description="Helical" evidence="1">
    <location>
        <begin position="161"/>
        <end position="179"/>
    </location>
</feature>